<sequence length="868" mass="96743">MKFPSVLIPWLYVCGFSILFNIPQVLQLKINWKKSLSHDHRPTLSQVSTKRNKNYLADFQVNSRNIGSRNVVINEILSDPTPSQGLPNSEFVEIFNTSDKSLNLKGWQLEDPGKTATFDDIIIQPNEYVILCPKSSEDLFVDFGKVLGLSNWPSLNNSGDLIKLKDTEGLVVDSVNYQVSWFESSKKDGGWSLEQINPFIHCSGETNWGASKNSLGGSPGQENSVFSAVPDNIPPIVSEIEVIDSTQIKIIFNEPIDPSTLLIEHFVISHSIKIQNAPFSQSSNEILLTTNEKLNPGESYQIDITKLKDCQGNQMEAYTDIFGIGAVPGFNDLIISEIMANPSPKIELPEVEYLELYNRTSKIISLQDIGISDYKDTIHLPNSTILPNQYIILCHQSNSRVMQSLGQVIGLNRWLTLNDSGDLINLFQSEYGAIFSIVYSDDWYGDPDKSRGGWSLEMIDSSYPCVEKKNWLASTSVSGGTPGKANSFPSTNPDLIGPILTDAIAVSEYEVWLQFNEKLDAGTINHGTFMITPEVNIDQVHINEFSLKELQLALSDPIKTQTIYEIKIEGLTDCAGNLISSNNPSLEFGLPEIADSSDIVLNEVLFNPRSGGVDFVEIFNRSNKFINLKHWKIANQTIERITNEYLIIPPKHFIVFTEDIKLLKSDYPSSRVESLFQVSELPSLPDDEGKLILIAPSGDTLDRFDYSEDFHFPLIKDQNGVSLERISVDQMTNNANNWHSAASTVGFATPGYQNSQSRQGEALNGTISITPKVFSPDNSGTNDFITIQYQFDNPGYTGSLFIFDSSGRKIKEITANKLLSLNGLFTWDGTDEQNQRASIGYYIVYFEVFNPNGSTQIFKGTAVLATKF</sequence>
<proteinExistence type="predicted"/>
<dbReference type="Gene3D" id="2.60.40.4070">
    <property type="match status" value="1"/>
</dbReference>
<dbReference type="InterPro" id="IPR001322">
    <property type="entry name" value="Lamin_tail_dom"/>
</dbReference>
<dbReference type="SUPFAM" id="SSF74853">
    <property type="entry name" value="Lamin A/C globular tail domain"/>
    <property type="match status" value="2"/>
</dbReference>
<keyword evidence="2" id="KW-0812">Transmembrane</keyword>
<evidence type="ECO:0000313" key="4">
    <source>
        <dbReference type="EMBL" id="MDN5203311.1"/>
    </source>
</evidence>
<dbReference type="Gene3D" id="2.60.40.1220">
    <property type="match status" value="2"/>
</dbReference>
<accession>A0ABT8KRC7</accession>
<comment type="caution">
    <text evidence="4">The sequence shown here is derived from an EMBL/GenBank/DDBJ whole genome shotgun (WGS) entry which is preliminary data.</text>
</comment>
<name>A0ABT8KRC7_9BACT</name>
<evidence type="ECO:0000256" key="2">
    <source>
        <dbReference type="SAM" id="Phobius"/>
    </source>
</evidence>
<keyword evidence="1" id="KW-0732">Signal</keyword>
<feature type="domain" description="LTD" evidence="3">
    <location>
        <begin position="57"/>
        <end position="179"/>
    </location>
</feature>
<evidence type="ECO:0000313" key="5">
    <source>
        <dbReference type="Proteomes" id="UP001172082"/>
    </source>
</evidence>
<dbReference type="Pfam" id="PF00932">
    <property type="entry name" value="LTD"/>
    <property type="match status" value="3"/>
</dbReference>
<dbReference type="PROSITE" id="PS51841">
    <property type="entry name" value="LTD"/>
    <property type="match status" value="1"/>
</dbReference>
<dbReference type="EMBL" id="JAUJEA010000007">
    <property type="protein sequence ID" value="MDN5203311.1"/>
    <property type="molecule type" value="Genomic_DNA"/>
</dbReference>
<gene>
    <name evidence="4" type="ORF">QQ008_18130</name>
</gene>
<dbReference type="Pfam" id="PF13205">
    <property type="entry name" value="Big_5"/>
    <property type="match status" value="1"/>
</dbReference>
<evidence type="ECO:0000259" key="3">
    <source>
        <dbReference type="PROSITE" id="PS51841"/>
    </source>
</evidence>
<dbReference type="InterPro" id="IPR032812">
    <property type="entry name" value="SbsA_Ig"/>
</dbReference>
<keyword evidence="2" id="KW-1133">Transmembrane helix</keyword>
<dbReference type="InterPro" id="IPR036415">
    <property type="entry name" value="Lamin_tail_dom_sf"/>
</dbReference>
<reference evidence="4" key="1">
    <citation type="submission" date="2023-06" db="EMBL/GenBank/DDBJ databases">
        <title>Genomic of Parafulvivirga corallium.</title>
        <authorList>
            <person name="Wang G."/>
        </authorList>
    </citation>
    <scope>NUCLEOTIDE SEQUENCE</scope>
    <source>
        <strain evidence="4">BMA10</strain>
    </source>
</reference>
<keyword evidence="2" id="KW-0472">Membrane</keyword>
<protein>
    <submittedName>
        <fullName evidence="4">Lamin tail domain-containing protein</fullName>
    </submittedName>
</protein>
<evidence type="ECO:0000256" key="1">
    <source>
        <dbReference type="ARBA" id="ARBA00022729"/>
    </source>
</evidence>
<dbReference type="Proteomes" id="UP001172082">
    <property type="component" value="Unassembled WGS sequence"/>
</dbReference>
<dbReference type="Gene3D" id="2.60.40.1260">
    <property type="entry name" value="Lamin Tail domain"/>
    <property type="match status" value="1"/>
</dbReference>
<keyword evidence="5" id="KW-1185">Reference proteome</keyword>
<dbReference type="InterPro" id="IPR014755">
    <property type="entry name" value="Cu-Rt/internalin_Ig-like"/>
</dbReference>
<dbReference type="RefSeq" id="WP_346753336.1">
    <property type="nucleotide sequence ID" value="NZ_JAUJEA010000007.1"/>
</dbReference>
<organism evidence="4 5">
    <name type="scientific">Splendidivirga corallicola</name>
    <dbReference type="NCBI Taxonomy" id="3051826"/>
    <lineage>
        <taxon>Bacteria</taxon>
        <taxon>Pseudomonadati</taxon>
        <taxon>Bacteroidota</taxon>
        <taxon>Cytophagia</taxon>
        <taxon>Cytophagales</taxon>
        <taxon>Splendidivirgaceae</taxon>
        <taxon>Splendidivirga</taxon>
    </lineage>
</organism>
<feature type="transmembrane region" description="Helical" evidence="2">
    <location>
        <begin position="6"/>
        <end position="26"/>
    </location>
</feature>